<comment type="subcellular location">
    <subcellularLocation>
        <location evidence="1">Cell membrane</location>
        <topology evidence="1">Multi-pass membrane protein</topology>
    </subcellularLocation>
</comment>
<evidence type="ECO:0000256" key="2">
    <source>
        <dbReference type="ARBA" id="ARBA00022475"/>
    </source>
</evidence>
<dbReference type="CDD" id="cd06581">
    <property type="entry name" value="TM_PBP1_LivM_like"/>
    <property type="match status" value="1"/>
</dbReference>
<organism evidence="7">
    <name type="scientific">marine sediment metagenome</name>
    <dbReference type="NCBI Taxonomy" id="412755"/>
    <lineage>
        <taxon>unclassified sequences</taxon>
        <taxon>metagenomes</taxon>
        <taxon>ecological metagenomes</taxon>
    </lineage>
</organism>
<reference evidence="7" key="1">
    <citation type="journal article" date="2014" name="Front. Microbiol.">
        <title>High frequency of phylogenetically diverse reductive dehalogenase-homologous genes in deep subseafloor sedimentary metagenomes.</title>
        <authorList>
            <person name="Kawai M."/>
            <person name="Futagami T."/>
            <person name="Toyoda A."/>
            <person name="Takaki Y."/>
            <person name="Nishi S."/>
            <person name="Hori S."/>
            <person name="Arai W."/>
            <person name="Tsubouchi T."/>
            <person name="Morono Y."/>
            <person name="Uchiyama I."/>
            <person name="Ito T."/>
            <person name="Fujiyama A."/>
            <person name="Inagaki F."/>
            <person name="Takami H."/>
        </authorList>
    </citation>
    <scope>NUCLEOTIDE SEQUENCE</scope>
    <source>
        <strain evidence="7">Expedition CK06-06</strain>
    </source>
</reference>
<evidence type="ECO:0000256" key="4">
    <source>
        <dbReference type="ARBA" id="ARBA00022989"/>
    </source>
</evidence>
<proteinExistence type="predicted"/>
<protein>
    <recommendedName>
        <fullName evidence="8">Branched-chain amino acid ABC transporter permease</fullName>
    </recommendedName>
</protein>
<comment type="caution">
    <text evidence="7">The sequence shown here is derived from an EMBL/GenBank/DDBJ whole genome shotgun (WGS) entry which is preliminary data.</text>
</comment>
<feature type="transmembrane region" description="Helical" evidence="6">
    <location>
        <begin position="76"/>
        <end position="95"/>
    </location>
</feature>
<evidence type="ECO:0000256" key="5">
    <source>
        <dbReference type="ARBA" id="ARBA00023136"/>
    </source>
</evidence>
<dbReference type="GO" id="GO:0015658">
    <property type="term" value="F:branched-chain amino acid transmembrane transporter activity"/>
    <property type="evidence" value="ECO:0007669"/>
    <property type="project" value="InterPro"/>
</dbReference>
<keyword evidence="2" id="KW-1003">Cell membrane</keyword>
<evidence type="ECO:0000256" key="1">
    <source>
        <dbReference type="ARBA" id="ARBA00004651"/>
    </source>
</evidence>
<dbReference type="InterPro" id="IPR001851">
    <property type="entry name" value="ABC_transp_permease"/>
</dbReference>
<feature type="transmembrane region" description="Helical" evidence="6">
    <location>
        <begin position="107"/>
        <end position="139"/>
    </location>
</feature>
<feature type="non-terminal residue" evidence="7">
    <location>
        <position position="1"/>
    </location>
</feature>
<name>X1EPN5_9ZZZZ</name>
<keyword evidence="4 6" id="KW-1133">Transmembrane helix</keyword>
<dbReference type="GO" id="GO:0005886">
    <property type="term" value="C:plasma membrane"/>
    <property type="evidence" value="ECO:0007669"/>
    <property type="project" value="UniProtKB-SubCell"/>
</dbReference>
<feature type="transmembrane region" description="Helical" evidence="6">
    <location>
        <begin position="146"/>
        <end position="169"/>
    </location>
</feature>
<dbReference type="EMBL" id="BARU01013241">
    <property type="protein sequence ID" value="GAH34517.1"/>
    <property type="molecule type" value="Genomic_DNA"/>
</dbReference>
<keyword evidence="3 6" id="KW-0812">Transmembrane</keyword>
<dbReference type="PANTHER" id="PTHR30482">
    <property type="entry name" value="HIGH-AFFINITY BRANCHED-CHAIN AMINO ACID TRANSPORT SYSTEM PERMEASE"/>
    <property type="match status" value="1"/>
</dbReference>
<evidence type="ECO:0008006" key="8">
    <source>
        <dbReference type="Google" id="ProtNLM"/>
    </source>
</evidence>
<evidence type="ECO:0000256" key="6">
    <source>
        <dbReference type="SAM" id="Phobius"/>
    </source>
</evidence>
<evidence type="ECO:0000313" key="7">
    <source>
        <dbReference type="EMBL" id="GAH34517.1"/>
    </source>
</evidence>
<sequence length="194" mass="21106">SGELRDILGSTEGISGLPAMSEGLIITFLYILIIMIISFVILIIIIKSNIGTIFKAIRDDESAADASGINTTKYKLIAFMISGFFAGIAGSLFALNSRAVNPSVFLALYSFYAIVMVALGGLATISGSVLGAFVYWVILNELFKPLGMFGTVFLFFPTLISAIILILMIRFAEQGILKPALEHLREFYDFLLGR</sequence>
<accession>X1EPN5</accession>
<evidence type="ECO:0000256" key="3">
    <source>
        <dbReference type="ARBA" id="ARBA00022692"/>
    </source>
</evidence>
<dbReference type="Pfam" id="PF02653">
    <property type="entry name" value="BPD_transp_2"/>
    <property type="match status" value="1"/>
</dbReference>
<dbReference type="InterPro" id="IPR043428">
    <property type="entry name" value="LivM-like"/>
</dbReference>
<dbReference type="AlphaFoldDB" id="X1EPN5"/>
<keyword evidence="5 6" id="KW-0472">Membrane</keyword>
<dbReference type="PANTHER" id="PTHR30482:SF10">
    <property type="entry name" value="HIGH-AFFINITY BRANCHED-CHAIN AMINO ACID TRANSPORT PROTEIN BRAE"/>
    <property type="match status" value="1"/>
</dbReference>
<gene>
    <name evidence="7" type="ORF">S03H2_24021</name>
</gene>
<feature type="transmembrane region" description="Helical" evidence="6">
    <location>
        <begin position="24"/>
        <end position="46"/>
    </location>
</feature>